<reference evidence="2" key="1">
    <citation type="journal article" date="2019" name="Int. J. Syst. Evol. Microbiol.">
        <title>The Global Catalogue of Microorganisms (GCM) 10K type strain sequencing project: providing services to taxonomists for standard genome sequencing and annotation.</title>
        <authorList>
            <consortium name="The Broad Institute Genomics Platform"/>
            <consortium name="The Broad Institute Genome Sequencing Center for Infectious Disease"/>
            <person name="Wu L."/>
            <person name="Ma J."/>
        </authorList>
    </citation>
    <scope>NUCLEOTIDE SEQUENCE [LARGE SCALE GENOMIC DNA]</scope>
    <source>
        <strain evidence="2">NBRC 108730</strain>
    </source>
</reference>
<keyword evidence="2" id="KW-1185">Reference proteome</keyword>
<name>A0ABQ6JBY5_9ACTN</name>
<organism evidence="1 2">
    <name type="scientific">Angustibacter aerolatus</name>
    <dbReference type="NCBI Taxonomy" id="1162965"/>
    <lineage>
        <taxon>Bacteria</taxon>
        <taxon>Bacillati</taxon>
        <taxon>Actinomycetota</taxon>
        <taxon>Actinomycetes</taxon>
        <taxon>Kineosporiales</taxon>
        <taxon>Kineosporiaceae</taxon>
    </lineage>
</organism>
<accession>A0ABQ6JBY5</accession>
<dbReference type="Proteomes" id="UP001157017">
    <property type="component" value="Unassembled WGS sequence"/>
</dbReference>
<protein>
    <submittedName>
        <fullName evidence="1">Uncharacterized protein</fullName>
    </submittedName>
</protein>
<gene>
    <name evidence="1" type="ORF">GCM10025868_09270</name>
</gene>
<dbReference type="EMBL" id="BSUZ01000001">
    <property type="protein sequence ID" value="GMA85677.1"/>
    <property type="molecule type" value="Genomic_DNA"/>
</dbReference>
<sequence length="79" mass="8735">MRAVGPHHVPRPDGAGVRRVVVVARPSRHRHPRVVLVQRDDLVAAQHLRTLGARAVLERLVDLGLRQHHDEGEAGGQAR</sequence>
<comment type="caution">
    <text evidence="1">The sequence shown here is derived from an EMBL/GenBank/DDBJ whole genome shotgun (WGS) entry which is preliminary data.</text>
</comment>
<proteinExistence type="predicted"/>
<evidence type="ECO:0000313" key="1">
    <source>
        <dbReference type="EMBL" id="GMA85677.1"/>
    </source>
</evidence>
<evidence type="ECO:0000313" key="2">
    <source>
        <dbReference type="Proteomes" id="UP001157017"/>
    </source>
</evidence>